<keyword evidence="1" id="KW-0812">Transmembrane</keyword>
<dbReference type="STRING" id="1844.UG56_014010"/>
<keyword evidence="1" id="KW-1133">Transmembrane helix</keyword>
<dbReference type="EMBL" id="JZDQ02000018">
    <property type="protein sequence ID" value="OIJ26135.1"/>
    <property type="molecule type" value="Genomic_DNA"/>
</dbReference>
<evidence type="ECO:0000313" key="2">
    <source>
        <dbReference type="EMBL" id="OIJ26135.1"/>
    </source>
</evidence>
<comment type="caution">
    <text evidence="2">The sequence shown here is derived from an EMBL/GenBank/DDBJ whole genome shotgun (WGS) entry which is preliminary data.</text>
</comment>
<feature type="transmembrane region" description="Helical" evidence="1">
    <location>
        <begin position="40"/>
        <end position="60"/>
    </location>
</feature>
<name>A0A1J4N5A0_9ACTN</name>
<evidence type="ECO:0000256" key="1">
    <source>
        <dbReference type="SAM" id="Phobius"/>
    </source>
</evidence>
<dbReference type="Proteomes" id="UP000033772">
    <property type="component" value="Unassembled WGS sequence"/>
</dbReference>
<gene>
    <name evidence="2" type="ORF">UG56_014010</name>
</gene>
<evidence type="ECO:0000313" key="3">
    <source>
        <dbReference type="Proteomes" id="UP000033772"/>
    </source>
</evidence>
<keyword evidence="1" id="KW-0472">Membrane</keyword>
<organism evidence="2 3">
    <name type="scientific">Nocardioides luteus</name>
    <dbReference type="NCBI Taxonomy" id="1844"/>
    <lineage>
        <taxon>Bacteria</taxon>
        <taxon>Bacillati</taxon>
        <taxon>Actinomycetota</taxon>
        <taxon>Actinomycetes</taxon>
        <taxon>Propionibacteriales</taxon>
        <taxon>Nocardioidaceae</taxon>
        <taxon>Nocardioides</taxon>
    </lineage>
</organism>
<proteinExistence type="predicted"/>
<dbReference type="AlphaFoldDB" id="A0A1J4N5A0"/>
<protein>
    <submittedName>
        <fullName evidence="2">Uncharacterized protein</fullName>
    </submittedName>
</protein>
<sequence>MTDNDLRTLLRDAADEVSVPRLATDELHLRVRAVRRRRRARWAAGAAALAIAGALGTYALSGTLGGDEPHIAAAEGDPRGWAVAEGGSVHFGDGSVVTYGGTVNDLRYTSVGLLARSTQSNARLSLITTAGVQPLDLGDVSDRLIGTDPDSPYVSWTVEGGDGWLVRVIDLVTGEKVADVPISGKYTWAGWKTPPVAVDGEHAYVALDDRTLDVEWRAGKVSTAKGLPGSYTTEVLNGRAVTQDATGETQRVVEVATGQVLLTTRSTEFPDDLIRLKLSPDGTHALAAPYSTCDEHDNCRYDTPTAPIHDLGQGTETAVELGDHIGWAPGGQLIRASGTKVEICDQVGKECADTPVTLKKRADTISGTMNQS</sequence>
<dbReference type="RefSeq" id="WP_071327073.1">
    <property type="nucleotide sequence ID" value="NZ_JZDQ02000018.1"/>
</dbReference>
<reference evidence="2" key="1">
    <citation type="submission" date="2016-10" db="EMBL/GenBank/DDBJ databases">
        <title>Draft Genome Sequence of Nocardioides luteus Strain BAFB, an Alkane-Degrading Bacterium Isolated from JP-7 Polluted Soil.</title>
        <authorList>
            <person name="Brown L."/>
            <person name="Ruiz O.N."/>
            <person name="Gunasekera T."/>
        </authorList>
    </citation>
    <scope>NUCLEOTIDE SEQUENCE [LARGE SCALE GENOMIC DNA]</scope>
    <source>
        <strain evidence="2">BAFB</strain>
    </source>
</reference>
<keyword evidence="3" id="KW-1185">Reference proteome</keyword>
<accession>A0A1J4N5A0</accession>
<dbReference type="OrthoDB" id="3765694at2"/>
<dbReference type="SUPFAM" id="SSF50969">
    <property type="entry name" value="YVTN repeat-like/Quinoprotein amine dehydrogenase"/>
    <property type="match status" value="1"/>
</dbReference>
<dbReference type="InterPro" id="IPR011044">
    <property type="entry name" value="Quino_amine_DH_bsu"/>
</dbReference>